<dbReference type="InterPro" id="IPR027469">
    <property type="entry name" value="Cation_efflux_TMD_sf"/>
</dbReference>
<evidence type="ECO:0000256" key="5">
    <source>
        <dbReference type="ARBA" id="ARBA00023136"/>
    </source>
</evidence>
<feature type="transmembrane region" description="Helical" evidence="6">
    <location>
        <begin position="82"/>
        <end position="104"/>
    </location>
</feature>
<dbReference type="GO" id="GO:0006882">
    <property type="term" value="P:intracellular zinc ion homeostasis"/>
    <property type="evidence" value="ECO:0007669"/>
    <property type="project" value="TreeGrafter"/>
</dbReference>
<evidence type="ECO:0000256" key="2">
    <source>
        <dbReference type="ARBA" id="ARBA00022448"/>
    </source>
</evidence>
<gene>
    <name evidence="8" type="ORF">SAMN05444126_12712</name>
</gene>
<organism evidence="8 9">
    <name type="scientific">Salisediminibacterium halotolerans</name>
    <dbReference type="NCBI Taxonomy" id="517425"/>
    <lineage>
        <taxon>Bacteria</taxon>
        <taxon>Bacillati</taxon>
        <taxon>Bacillota</taxon>
        <taxon>Bacilli</taxon>
        <taxon>Bacillales</taxon>
        <taxon>Bacillaceae</taxon>
        <taxon>Salisediminibacterium</taxon>
    </lineage>
</organism>
<reference evidence="9" key="1">
    <citation type="submission" date="2016-10" db="EMBL/GenBank/DDBJ databases">
        <authorList>
            <person name="de Groot N.N."/>
        </authorList>
    </citation>
    <scope>NUCLEOTIDE SEQUENCE [LARGE SCALE GENOMIC DNA]</scope>
    <source>
        <strain evidence="9">10nlg</strain>
    </source>
</reference>
<evidence type="ECO:0000256" key="4">
    <source>
        <dbReference type="ARBA" id="ARBA00022989"/>
    </source>
</evidence>
<dbReference type="AlphaFoldDB" id="A0A1H9W3A2"/>
<dbReference type="Proteomes" id="UP000199318">
    <property type="component" value="Unassembled WGS sequence"/>
</dbReference>
<accession>A0A1H9W3A2</accession>
<comment type="caution">
    <text evidence="8">The sequence shown here is derived from an EMBL/GenBank/DDBJ whole genome shotgun (WGS) entry which is preliminary data.</text>
</comment>
<keyword evidence="2" id="KW-0813">Transport</keyword>
<dbReference type="OrthoDB" id="2388015at2"/>
<dbReference type="GO" id="GO:0005886">
    <property type="term" value="C:plasma membrane"/>
    <property type="evidence" value="ECO:0007669"/>
    <property type="project" value="TreeGrafter"/>
</dbReference>
<comment type="subcellular location">
    <subcellularLocation>
        <location evidence="1">Membrane</location>
        <topology evidence="1">Multi-pass membrane protein</topology>
    </subcellularLocation>
</comment>
<dbReference type="Gene3D" id="1.20.1510.10">
    <property type="entry name" value="Cation efflux protein transmembrane domain"/>
    <property type="match status" value="1"/>
</dbReference>
<evidence type="ECO:0000259" key="7">
    <source>
        <dbReference type="Pfam" id="PF01545"/>
    </source>
</evidence>
<feature type="transmembrane region" description="Helical" evidence="6">
    <location>
        <begin position="12"/>
        <end position="31"/>
    </location>
</feature>
<evidence type="ECO:0000256" key="3">
    <source>
        <dbReference type="ARBA" id="ARBA00022692"/>
    </source>
</evidence>
<keyword evidence="4 6" id="KW-1133">Transmembrane helix</keyword>
<dbReference type="GO" id="GO:0015093">
    <property type="term" value="F:ferrous iron transmembrane transporter activity"/>
    <property type="evidence" value="ECO:0007669"/>
    <property type="project" value="TreeGrafter"/>
</dbReference>
<name>A0A1H9W3A2_9BACI</name>
<keyword evidence="5 6" id="KW-0472">Membrane</keyword>
<dbReference type="SUPFAM" id="SSF161111">
    <property type="entry name" value="Cation efflux protein transmembrane domain-like"/>
    <property type="match status" value="1"/>
</dbReference>
<proteinExistence type="predicted"/>
<evidence type="ECO:0000256" key="6">
    <source>
        <dbReference type="SAM" id="Phobius"/>
    </source>
</evidence>
<feature type="transmembrane region" description="Helical" evidence="6">
    <location>
        <begin position="37"/>
        <end position="61"/>
    </location>
</feature>
<evidence type="ECO:0000313" key="8">
    <source>
        <dbReference type="EMBL" id="SES28375.1"/>
    </source>
</evidence>
<feature type="transmembrane region" description="Helical" evidence="6">
    <location>
        <begin position="179"/>
        <end position="198"/>
    </location>
</feature>
<keyword evidence="9" id="KW-1185">Reference proteome</keyword>
<feature type="transmembrane region" description="Helical" evidence="6">
    <location>
        <begin position="154"/>
        <end position="173"/>
    </location>
</feature>
<dbReference type="PANTHER" id="PTHR43840:SF15">
    <property type="entry name" value="MITOCHONDRIAL METAL TRANSPORTER 1-RELATED"/>
    <property type="match status" value="1"/>
</dbReference>
<dbReference type="InterPro" id="IPR058533">
    <property type="entry name" value="Cation_efflux_TM"/>
</dbReference>
<sequence>MMKAQTEETLMTRSLTAVGAFALLSFLLGILLNSQVILFDGIFSTISIVMTGATLLVLKFITIRDPKRFPFGKYTLEPLMITVKYLALIALVFASLIAAVIALFSGGRDVLIGPGLAYAAFAAVYCYAIARYLKKQNQTLHSNAIRSEVNEWHLDFLVSTGILAGFFIAYLMTLSDATAPFAVYADPVMMILISLYFMKWPISEIRQSMREVLDMKPDDNVTAPVEAAVAELKHAYGFEETFVRTTLVAKTLWLEIDIVVGAANNVETIDKQDALREQLLEKLPDNDAYDTVWLTMSFTNDRKWAI</sequence>
<keyword evidence="3 6" id="KW-0812">Transmembrane</keyword>
<feature type="transmembrane region" description="Helical" evidence="6">
    <location>
        <begin position="110"/>
        <end position="133"/>
    </location>
</feature>
<evidence type="ECO:0000256" key="1">
    <source>
        <dbReference type="ARBA" id="ARBA00004141"/>
    </source>
</evidence>
<dbReference type="STRING" id="1464123.SAMN05444126_12712"/>
<dbReference type="InterPro" id="IPR050291">
    <property type="entry name" value="CDF_Transporter"/>
</dbReference>
<dbReference type="Pfam" id="PF01545">
    <property type="entry name" value="Cation_efflux"/>
    <property type="match status" value="1"/>
</dbReference>
<feature type="domain" description="Cation efflux protein transmembrane" evidence="7">
    <location>
        <begin position="13"/>
        <end position="211"/>
    </location>
</feature>
<protein>
    <submittedName>
        <fullName evidence="8">Cation diffusion facilitator family transporter</fullName>
    </submittedName>
</protein>
<dbReference type="PANTHER" id="PTHR43840">
    <property type="entry name" value="MITOCHONDRIAL METAL TRANSPORTER 1-RELATED"/>
    <property type="match status" value="1"/>
</dbReference>
<evidence type="ECO:0000313" key="9">
    <source>
        <dbReference type="Proteomes" id="UP000199318"/>
    </source>
</evidence>
<dbReference type="GO" id="GO:0015341">
    <property type="term" value="F:zinc efflux antiporter activity"/>
    <property type="evidence" value="ECO:0007669"/>
    <property type="project" value="TreeGrafter"/>
</dbReference>
<dbReference type="EMBL" id="FOGV01000027">
    <property type="protein sequence ID" value="SES28375.1"/>
    <property type="molecule type" value="Genomic_DNA"/>
</dbReference>
<dbReference type="GO" id="GO:0015086">
    <property type="term" value="F:cadmium ion transmembrane transporter activity"/>
    <property type="evidence" value="ECO:0007669"/>
    <property type="project" value="TreeGrafter"/>
</dbReference>